<gene>
    <name evidence="3" type="ORF">G4I76_003796</name>
    <name evidence="4" type="ORF">G4P47_003284</name>
</gene>
<comment type="caution">
    <text evidence="4">The sequence shown here is derived from an EMBL/GenBank/DDBJ whole genome shotgun (WGS) entry which is preliminary data.</text>
</comment>
<evidence type="ECO:0000313" key="3">
    <source>
        <dbReference type="EMBL" id="HAE6051964.1"/>
    </source>
</evidence>
<name>A0A736PCR7_SALET</name>
<comment type="subunit">
    <text evidence="1">Homodimer.</text>
</comment>
<evidence type="ECO:0000259" key="2">
    <source>
        <dbReference type="PROSITE" id="PS51502"/>
    </source>
</evidence>
<dbReference type="SUPFAM" id="SSF54909">
    <property type="entry name" value="Dimeric alpha+beta barrel"/>
    <property type="match status" value="1"/>
</dbReference>
<dbReference type="EMBL" id="DAASZT010000004">
    <property type="protein sequence ID" value="HAE7704293.1"/>
    <property type="molecule type" value="Genomic_DNA"/>
</dbReference>
<dbReference type="InterPro" id="IPR013097">
    <property type="entry name" value="Dabb"/>
</dbReference>
<evidence type="ECO:0000256" key="1">
    <source>
        <dbReference type="ARBA" id="ARBA00011738"/>
    </source>
</evidence>
<dbReference type="Gene3D" id="3.30.70.100">
    <property type="match status" value="1"/>
</dbReference>
<proteinExistence type="predicted"/>
<dbReference type="PANTHER" id="PTHR33178">
    <property type="match status" value="1"/>
</dbReference>
<protein>
    <submittedName>
        <fullName evidence="4">Dabb family protein</fullName>
    </submittedName>
</protein>
<dbReference type="PROSITE" id="PS51502">
    <property type="entry name" value="S_R_A_B_BARREL"/>
    <property type="match status" value="1"/>
</dbReference>
<dbReference type="InterPro" id="IPR044662">
    <property type="entry name" value="HS1/DABB1-like"/>
</dbReference>
<dbReference type="SMART" id="SM00886">
    <property type="entry name" value="Dabb"/>
    <property type="match status" value="1"/>
</dbReference>
<organism evidence="4">
    <name type="scientific">Salmonella enterica subsp. enterica serovar Javiana</name>
    <dbReference type="NCBI Taxonomy" id="363569"/>
    <lineage>
        <taxon>Bacteria</taxon>
        <taxon>Pseudomonadati</taxon>
        <taxon>Pseudomonadota</taxon>
        <taxon>Gammaproteobacteria</taxon>
        <taxon>Enterobacterales</taxon>
        <taxon>Enterobacteriaceae</taxon>
        <taxon>Salmonella</taxon>
    </lineage>
</organism>
<feature type="domain" description="Stress-response A/B barrel" evidence="2">
    <location>
        <begin position="2"/>
        <end position="96"/>
    </location>
</feature>
<dbReference type="Pfam" id="PF07876">
    <property type="entry name" value="Dabb"/>
    <property type="match status" value="1"/>
</dbReference>
<dbReference type="PANTHER" id="PTHR33178:SF10">
    <property type="entry name" value="STRESS-RESPONSE A_B BARREL DOMAIN-CONTAINING PROTEIN"/>
    <property type="match status" value="1"/>
</dbReference>
<sequence>MIRHILFITFNDDVLPGEIEVVRWIFLRIPMLVKGVTRVEWGINDSTENKSADHTHCVLMTFADDAARQYYQSHPVHQALKSIFYPALQDIVAFDFTLSPENSAESDSIN</sequence>
<dbReference type="EMBL" id="DAASLT010000009">
    <property type="protein sequence ID" value="HAE6051964.1"/>
    <property type="molecule type" value="Genomic_DNA"/>
</dbReference>
<dbReference type="AlphaFoldDB" id="A0A736PCR7"/>
<evidence type="ECO:0000313" key="4">
    <source>
        <dbReference type="EMBL" id="HAE7704293.1"/>
    </source>
</evidence>
<dbReference type="InterPro" id="IPR011008">
    <property type="entry name" value="Dimeric_a/b-barrel"/>
</dbReference>
<reference evidence="4" key="2">
    <citation type="submission" date="2018-07" db="EMBL/GenBank/DDBJ databases">
        <authorList>
            <consortium name="NCBI Pathogen Detection Project"/>
        </authorList>
    </citation>
    <scope>NUCLEOTIDE SEQUENCE</scope>
    <source>
        <strain evidence="3">12-2229</strain>
        <strain evidence="4">13-4047</strain>
    </source>
</reference>
<reference evidence="4" key="1">
    <citation type="journal article" date="2018" name="Genome Biol.">
        <title>SKESA: strategic k-mer extension for scrupulous assemblies.</title>
        <authorList>
            <person name="Souvorov A."/>
            <person name="Agarwala R."/>
            <person name="Lipman D.J."/>
        </authorList>
    </citation>
    <scope>NUCLEOTIDE SEQUENCE</scope>
    <source>
        <strain evidence="3">12-2229</strain>
        <strain evidence="4">13-4047</strain>
    </source>
</reference>
<accession>A0A736PCR7</accession>